<dbReference type="EMBL" id="VIXA01000002">
    <property type="protein sequence ID" value="TWG22541.1"/>
    <property type="molecule type" value="Genomic_DNA"/>
</dbReference>
<dbReference type="Proteomes" id="UP000319927">
    <property type="component" value="Unassembled WGS sequence"/>
</dbReference>
<evidence type="ECO:0000313" key="4">
    <source>
        <dbReference type="EMBL" id="TWG22541.1"/>
    </source>
</evidence>
<feature type="region of interest" description="Disordered" evidence="3">
    <location>
        <begin position="1"/>
        <end position="320"/>
    </location>
</feature>
<feature type="region of interest" description="Disordered" evidence="3">
    <location>
        <begin position="355"/>
        <end position="382"/>
    </location>
</feature>
<proteinExistence type="predicted"/>
<dbReference type="InterPro" id="IPR053465">
    <property type="entry name" value="Sortase_Class_E"/>
</dbReference>
<evidence type="ECO:0000256" key="3">
    <source>
        <dbReference type="SAM" id="MobiDB-lite"/>
    </source>
</evidence>
<dbReference type="InterPro" id="IPR042003">
    <property type="entry name" value="Sortase_E"/>
</dbReference>
<gene>
    <name evidence="4" type="ORF">FHX75_121071</name>
</gene>
<feature type="compositionally biased region" description="Pro residues" evidence="3">
    <location>
        <begin position="127"/>
        <end position="140"/>
    </location>
</feature>
<feature type="active site" description="Proton donor/acceptor" evidence="2">
    <location>
        <position position="535"/>
    </location>
</feature>
<organism evidence="4 5">
    <name type="scientific">Micromonospora palomenae</name>
    <dbReference type="NCBI Taxonomy" id="1461247"/>
    <lineage>
        <taxon>Bacteria</taxon>
        <taxon>Bacillati</taxon>
        <taxon>Actinomycetota</taxon>
        <taxon>Actinomycetes</taxon>
        <taxon>Micromonosporales</taxon>
        <taxon>Micromonosporaceae</taxon>
        <taxon>Micromonospora</taxon>
    </lineage>
</organism>
<evidence type="ECO:0000256" key="2">
    <source>
        <dbReference type="PIRSR" id="PIRSR605754-1"/>
    </source>
</evidence>
<dbReference type="OrthoDB" id="5242879at2"/>
<dbReference type="Pfam" id="PF04203">
    <property type="entry name" value="Sortase"/>
    <property type="match status" value="1"/>
</dbReference>
<sequence>MSPDGRDPRHRDRSDEETAVIPTVEGSTPPARRNSWPDPVLPSRSSANRPPTPPGPAPRSAAPDPTTDRATTDPGRARPPVDPTPDRPAAHPFSGGPAPARPTEGPTRPAPPAWPGNAPVRPAAPAAQPPSAPAAVPPAAPAIHRSPAPSERPAPPAPAAAADHQPRSGVRPQPATEAPTAFLPIVAARPTDRPASAPEARRTRQPAAGDLAGPGHPYPSGADRPGVPAPEAGPGGPGLPRAAAPEGGLPRAAAPEGGLPRAVAPESGLPRAVAPEGDRPRAAAAEGGPAGVAASGGRTDAWGAAGGPDSGPTGAYRAGGAADRFADPAATAIIPAVSGRPAPAQPALDSTALMGAVPPVPERDGPAEDKPAEPPQPRRGERVVQLRPHQTGEGYKSVYSELTRPSLASRLRSGVRVTGEVLITFGLVVLLFAGYEIWGKSAIVDAHQGDLSSQLAQEWGPSGDPTVAPSAGTTAKPKPKPPVEGRPIAGLYIPKLDKNWVVVEGVTQKDIRYAPGHYPKSAMPGQVGNFSVAGHRNRATFWRLDELNDGDAIVVETKTDWYVYKVIKSRIVRPDQVEVVAPAPIKLGPGEKPKKLLTLTTCNPKFDNYQRLIIHAELDAAASIPKSEGRPAALGG</sequence>
<feature type="region of interest" description="Disordered" evidence="3">
    <location>
        <begin position="455"/>
        <end position="483"/>
    </location>
</feature>
<feature type="active site" description="Acyl-thioester intermediate" evidence="2">
    <location>
        <position position="602"/>
    </location>
</feature>
<feature type="compositionally biased region" description="Basic and acidic residues" evidence="3">
    <location>
        <begin position="1"/>
        <end position="16"/>
    </location>
</feature>
<dbReference type="NCBIfam" id="TIGR01076">
    <property type="entry name" value="sortase_fam"/>
    <property type="match status" value="1"/>
</dbReference>
<dbReference type="AlphaFoldDB" id="A0A561WFF2"/>
<dbReference type="InterPro" id="IPR005754">
    <property type="entry name" value="Sortase"/>
</dbReference>
<evidence type="ECO:0000256" key="1">
    <source>
        <dbReference type="ARBA" id="ARBA00022801"/>
    </source>
</evidence>
<protein>
    <submittedName>
        <fullName evidence="4">LPXTG-site transpeptidase (Sortase) family protein</fullName>
    </submittedName>
</protein>
<dbReference type="GO" id="GO:0016787">
    <property type="term" value="F:hydrolase activity"/>
    <property type="evidence" value="ECO:0007669"/>
    <property type="project" value="UniProtKB-KW"/>
</dbReference>
<accession>A0A561WFF2</accession>
<comment type="caution">
    <text evidence="4">The sequence shown here is derived from an EMBL/GenBank/DDBJ whole genome shotgun (WGS) entry which is preliminary data.</text>
</comment>
<dbReference type="RefSeq" id="WP_154940864.1">
    <property type="nucleotide sequence ID" value="NZ_VIXA01000002.1"/>
</dbReference>
<dbReference type="NCBIfam" id="NF033747">
    <property type="entry name" value="class_E_sortase"/>
    <property type="match status" value="1"/>
</dbReference>
<dbReference type="Gene3D" id="2.40.260.10">
    <property type="entry name" value="Sortase"/>
    <property type="match status" value="1"/>
</dbReference>
<keyword evidence="1" id="KW-0378">Hydrolase</keyword>
<keyword evidence="5" id="KW-1185">Reference proteome</keyword>
<reference evidence="4 5" key="1">
    <citation type="submission" date="2019-06" db="EMBL/GenBank/DDBJ databases">
        <title>Sequencing the genomes of 1000 actinobacteria strains.</title>
        <authorList>
            <person name="Klenk H.-P."/>
        </authorList>
    </citation>
    <scope>NUCLEOTIDE SEQUENCE [LARGE SCALE GENOMIC DNA]</scope>
    <source>
        <strain evidence="4 5">DSM 102131</strain>
    </source>
</reference>
<name>A0A561WFF2_9ACTN</name>
<dbReference type="SUPFAM" id="SSF63817">
    <property type="entry name" value="Sortase"/>
    <property type="match status" value="1"/>
</dbReference>
<dbReference type="InterPro" id="IPR023365">
    <property type="entry name" value="Sortase_dom-sf"/>
</dbReference>
<evidence type="ECO:0000313" key="5">
    <source>
        <dbReference type="Proteomes" id="UP000319927"/>
    </source>
</evidence>
<dbReference type="CDD" id="cd05830">
    <property type="entry name" value="Sortase_E"/>
    <property type="match status" value="1"/>
</dbReference>
<feature type="compositionally biased region" description="Basic and acidic residues" evidence="3">
    <location>
        <begin position="361"/>
        <end position="382"/>
    </location>
</feature>
<feature type="compositionally biased region" description="Low complexity" evidence="3">
    <location>
        <begin position="239"/>
        <end position="262"/>
    </location>
</feature>
<feature type="compositionally biased region" description="Low complexity" evidence="3">
    <location>
        <begin position="282"/>
        <end position="298"/>
    </location>
</feature>